<name>A0A8H5BEC1_9AGAR</name>
<dbReference type="Proteomes" id="UP000567179">
    <property type="component" value="Unassembled WGS sequence"/>
</dbReference>
<evidence type="ECO:0000313" key="3">
    <source>
        <dbReference type="EMBL" id="KAF5321624.1"/>
    </source>
</evidence>
<feature type="region of interest" description="Disordered" evidence="2">
    <location>
        <begin position="1"/>
        <end position="106"/>
    </location>
</feature>
<feature type="compositionally biased region" description="Low complexity" evidence="2">
    <location>
        <begin position="47"/>
        <end position="56"/>
    </location>
</feature>
<gene>
    <name evidence="3" type="ORF">D9619_001480</name>
</gene>
<evidence type="ECO:0000256" key="1">
    <source>
        <dbReference type="SAM" id="Coils"/>
    </source>
</evidence>
<feature type="coiled-coil region" evidence="1">
    <location>
        <begin position="110"/>
        <end position="148"/>
    </location>
</feature>
<feature type="compositionally biased region" description="Polar residues" evidence="2">
    <location>
        <begin position="57"/>
        <end position="66"/>
    </location>
</feature>
<comment type="caution">
    <text evidence="3">The sequence shown here is derived from an EMBL/GenBank/DDBJ whole genome shotgun (WGS) entry which is preliminary data.</text>
</comment>
<dbReference type="EMBL" id="JAACJJ010000028">
    <property type="protein sequence ID" value="KAF5321624.1"/>
    <property type="molecule type" value="Genomic_DNA"/>
</dbReference>
<proteinExistence type="predicted"/>
<feature type="compositionally biased region" description="Gly residues" evidence="2">
    <location>
        <begin position="87"/>
        <end position="98"/>
    </location>
</feature>
<organism evidence="3 4">
    <name type="scientific">Psilocybe cf. subviscida</name>
    <dbReference type="NCBI Taxonomy" id="2480587"/>
    <lineage>
        <taxon>Eukaryota</taxon>
        <taxon>Fungi</taxon>
        <taxon>Dikarya</taxon>
        <taxon>Basidiomycota</taxon>
        <taxon>Agaricomycotina</taxon>
        <taxon>Agaricomycetes</taxon>
        <taxon>Agaricomycetidae</taxon>
        <taxon>Agaricales</taxon>
        <taxon>Agaricineae</taxon>
        <taxon>Strophariaceae</taxon>
        <taxon>Psilocybe</taxon>
    </lineage>
</organism>
<protein>
    <submittedName>
        <fullName evidence="3">Uncharacterized protein</fullName>
    </submittedName>
</protein>
<evidence type="ECO:0000313" key="4">
    <source>
        <dbReference type="Proteomes" id="UP000567179"/>
    </source>
</evidence>
<keyword evidence="4" id="KW-1185">Reference proteome</keyword>
<evidence type="ECO:0000256" key="2">
    <source>
        <dbReference type="SAM" id="MobiDB-lite"/>
    </source>
</evidence>
<keyword evidence="1" id="KW-0175">Coiled coil</keyword>
<dbReference type="OrthoDB" id="3211582at2759"/>
<reference evidence="3 4" key="1">
    <citation type="journal article" date="2020" name="ISME J.">
        <title>Uncovering the hidden diversity of litter-decomposition mechanisms in mushroom-forming fungi.</title>
        <authorList>
            <person name="Floudas D."/>
            <person name="Bentzer J."/>
            <person name="Ahren D."/>
            <person name="Johansson T."/>
            <person name="Persson P."/>
            <person name="Tunlid A."/>
        </authorList>
    </citation>
    <scope>NUCLEOTIDE SEQUENCE [LARGE SCALE GENOMIC DNA]</scope>
    <source>
        <strain evidence="3 4">CBS 101986</strain>
    </source>
</reference>
<sequence length="177" mass="19250">MPLLKRNHNEPAPQPEPPRKKGGLFSSNSRDVDDTRQSDAPTRKKSIFSGRSGSSSPPTNHTNVNDSGSGFFRRRRSSTSSTDSDGQGSGLFGRGGGNKAVRKDPTVRAAHQMVADAENAEREADRALEEARQRVKLAREHAQHLEKEAIEDARRAKAKQAEAKMVSKSAKGLGRHG</sequence>
<dbReference type="AlphaFoldDB" id="A0A8H5BEC1"/>
<accession>A0A8H5BEC1</accession>